<protein>
    <submittedName>
        <fullName evidence="2">Uncharacterized protein</fullName>
    </submittedName>
</protein>
<reference evidence="2 3" key="1">
    <citation type="submission" date="2019-07" db="EMBL/GenBank/DDBJ databases">
        <authorList>
            <person name="Jastrzebski P J."/>
            <person name="Paukszto L."/>
            <person name="Jastrzebski P J."/>
        </authorList>
    </citation>
    <scope>NUCLEOTIDE SEQUENCE [LARGE SCALE GENOMIC DNA]</scope>
    <source>
        <strain evidence="2 3">WMS-il1</strain>
    </source>
</reference>
<gene>
    <name evidence="2" type="ORF">WMSIL1_LOCUS169</name>
</gene>
<keyword evidence="3" id="KW-1185">Reference proteome</keyword>
<feature type="signal peptide" evidence="1">
    <location>
        <begin position="1"/>
        <end position="23"/>
    </location>
</feature>
<evidence type="ECO:0000313" key="2">
    <source>
        <dbReference type="EMBL" id="VUZ38732.1"/>
    </source>
</evidence>
<feature type="chain" id="PRO_5021781133" evidence="1">
    <location>
        <begin position="24"/>
        <end position="75"/>
    </location>
</feature>
<accession>A0A564XUN8</accession>
<organism evidence="2 3">
    <name type="scientific">Hymenolepis diminuta</name>
    <name type="common">Rat tapeworm</name>
    <dbReference type="NCBI Taxonomy" id="6216"/>
    <lineage>
        <taxon>Eukaryota</taxon>
        <taxon>Metazoa</taxon>
        <taxon>Spiralia</taxon>
        <taxon>Lophotrochozoa</taxon>
        <taxon>Platyhelminthes</taxon>
        <taxon>Cestoda</taxon>
        <taxon>Eucestoda</taxon>
        <taxon>Cyclophyllidea</taxon>
        <taxon>Hymenolepididae</taxon>
        <taxon>Hymenolepis</taxon>
    </lineage>
</organism>
<keyword evidence="1" id="KW-0732">Signal</keyword>
<dbReference type="Proteomes" id="UP000321570">
    <property type="component" value="Unassembled WGS sequence"/>
</dbReference>
<dbReference type="EMBL" id="CABIJS010000006">
    <property type="protein sequence ID" value="VUZ38732.1"/>
    <property type="molecule type" value="Genomic_DNA"/>
</dbReference>
<sequence>MTSSCLLVVAAAMLVLINQTGQAARISPEEEAAMEEILDFDGLEGPFYVDRRGFLTSSRLGRRKKGFLTAGRLGR</sequence>
<dbReference type="AlphaFoldDB" id="A0A564XUN8"/>
<evidence type="ECO:0000313" key="3">
    <source>
        <dbReference type="Proteomes" id="UP000321570"/>
    </source>
</evidence>
<name>A0A564XUN8_HYMDI</name>
<proteinExistence type="predicted"/>
<evidence type="ECO:0000256" key="1">
    <source>
        <dbReference type="SAM" id="SignalP"/>
    </source>
</evidence>